<evidence type="ECO:0000256" key="2">
    <source>
        <dbReference type="SAM" id="SignalP"/>
    </source>
</evidence>
<dbReference type="Pfam" id="PF18895">
    <property type="entry name" value="T4SS_pilin"/>
    <property type="match status" value="1"/>
</dbReference>
<protein>
    <submittedName>
        <fullName evidence="3">Uncharacterized protein</fullName>
    </submittedName>
</protein>
<proteinExistence type="predicted"/>
<evidence type="ECO:0000313" key="4">
    <source>
        <dbReference type="Proteomes" id="UP000230232"/>
    </source>
</evidence>
<keyword evidence="1" id="KW-1133">Transmembrane helix</keyword>
<dbReference type="EMBL" id="PCXO01000012">
    <property type="protein sequence ID" value="PIR41067.1"/>
    <property type="molecule type" value="Genomic_DNA"/>
</dbReference>
<feature type="transmembrane region" description="Helical" evidence="1">
    <location>
        <begin position="209"/>
        <end position="228"/>
    </location>
</feature>
<keyword evidence="1" id="KW-0472">Membrane</keyword>
<feature type="chain" id="PRO_5013668527" evidence="2">
    <location>
        <begin position="23"/>
        <end position="240"/>
    </location>
</feature>
<gene>
    <name evidence="3" type="ORF">COV31_02905</name>
</gene>
<evidence type="ECO:0000313" key="3">
    <source>
        <dbReference type="EMBL" id="PIR41067.1"/>
    </source>
</evidence>
<comment type="caution">
    <text evidence="3">The sequence shown here is derived from an EMBL/GenBank/DDBJ whole genome shotgun (WGS) entry which is preliminary data.</text>
</comment>
<dbReference type="Proteomes" id="UP000230232">
    <property type="component" value="Unassembled WGS sequence"/>
</dbReference>
<feature type="transmembrane region" description="Helical" evidence="1">
    <location>
        <begin position="174"/>
        <end position="197"/>
    </location>
</feature>
<dbReference type="InterPro" id="IPR043993">
    <property type="entry name" value="T4SS_pilin"/>
</dbReference>
<sequence length="240" mass="25830">MKRSVLFLVIVLSFLVVSPALGASISNFDINPKRPLADGVLDYNFEILATQAEIENRCGAGFFGRGVVWEIKRDKTIQEASILASGFLNPGQFQDGSELLAGKIKLTLLGTEDFDIQATMGCGISLEAGIETPLAQSEMVRILISPMVTQVTQEFGNPIKIGSFTGIIEVVFDWLVKIAIPIGVIMIVLSGVLMLVSQGNPAKVSQAKMILLYSIIGLAIVLVGKGFIEIIKSFLNLRSG</sequence>
<feature type="signal peptide" evidence="2">
    <location>
        <begin position="1"/>
        <end position="22"/>
    </location>
</feature>
<keyword evidence="2" id="KW-0732">Signal</keyword>
<keyword evidence="1" id="KW-0812">Transmembrane</keyword>
<organism evidence="3 4">
    <name type="scientific">Candidatus Yanofskybacteria bacterium CG10_big_fil_rev_8_21_14_0_10_46_23</name>
    <dbReference type="NCBI Taxonomy" id="1975098"/>
    <lineage>
        <taxon>Bacteria</taxon>
        <taxon>Candidatus Yanofskyibacteriota</taxon>
    </lineage>
</organism>
<name>A0A2H0R3I6_9BACT</name>
<dbReference type="AlphaFoldDB" id="A0A2H0R3I6"/>
<reference evidence="3 4" key="1">
    <citation type="submission" date="2017-09" db="EMBL/GenBank/DDBJ databases">
        <title>Depth-based differentiation of microbial function through sediment-hosted aquifers and enrichment of novel symbionts in the deep terrestrial subsurface.</title>
        <authorList>
            <person name="Probst A.J."/>
            <person name="Ladd B."/>
            <person name="Jarett J.K."/>
            <person name="Geller-Mcgrath D.E."/>
            <person name="Sieber C.M."/>
            <person name="Emerson J.B."/>
            <person name="Anantharaman K."/>
            <person name="Thomas B.C."/>
            <person name="Malmstrom R."/>
            <person name="Stieglmeier M."/>
            <person name="Klingl A."/>
            <person name="Woyke T."/>
            <person name="Ryan C.M."/>
            <person name="Banfield J.F."/>
        </authorList>
    </citation>
    <scope>NUCLEOTIDE SEQUENCE [LARGE SCALE GENOMIC DNA]</scope>
    <source>
        <strain evidence="3">CG10_big_fil_rev_8_21_14_0_10_46_23</strain>
    </source>
</reference>
<accession>A0A2H0R3I6</accession>
<evidence type="ECO:0000256" key="1">
    <source>
        <dbReference type="SAM" id="Phobius"/>
    </source>
</evidence>